<dbReference type="InterPro" id="IPR043502">
    <property type="entry name" value="DNA/RNA_pol_sf"/>
</dbReference>
<evidence type="ECO:0000259" key="1">
    <source>
        <dbReference type="Pfam" id="PF00078"/>
    </source>
</evidence>
<feature type="domain" description="Reverse transcriptase" evidence="1">
    <location>
        <begin position="123"/>
        <end position="219"/>
    </location>
</feature>
<dbReference type="CDD" id="cd01647">
    <property type="entry name" value="RT_LTR"/>
    <property type="match status" value="1"/>
</dbReference>
<dbReference type="PANTHER" id="PTHR24559">
    <property type="entry name" value="TRANSPOSON TY3-I GAG-POL POLYPROTEIN"/>
    <property type="match status" value="1"/>
</dbReference>
<dbReference type="SUPFAM" id="SSF56672">
    <property type="entry name" value="DNA/RNA polymerases"/>
    <property type="match status" value="1"/>
</dbReference>
<protein>
    <submittedName>
        <fullName evidence="2">Reverse transcriptase domain-containing protein</fullName>
    </submittedName>
</protein>
<gene>
    <name evidence="2" type="ORF">Tco_0769233</name>
</gene>
<dbReference type="GO" id="GO:0003964">
    <property type="term" value="F:RNA-directed DNA polymerase activity"/>
    <property type="evidence" value="ECO:0007669"/>
    <property type="project" value="UniProtKB-KW"/>
</dbReference>
<organism evidence="2 3">
    <name type="scientific">Tanacetum coccineum</name>
    <dbReference type="NCBI Taxonomy" id="301880"/>
    <lineage>
        <taxon>Eukaryota</taxon>
        <taxon>Viridiplantae</taxon>
        <taxon>Streptophyta</taxon>
        <taxon>Embryophyta</taxon>
        <taxon>Tracheophyta</taxon>
        <taxon>Spermatophyta</taxon>
        <taxon>Magnoliopsida</taxon>
        <taxon>eudicotyledons</taxon>
        <taxon>Gunneridae</taxon>
        <taxon>Pentapetalae</taxon>
        <taxon>asterids</taxon>
        <taxon>campanulids</taxon>
        <taxon>Asterales</taxon>
        <taxon>Asteraceae</taxon>
        <taxon>Asteroideae</taxon>
        <taxon>Anthemideae</taxon>
        <taxon>Anthemidinae</taxon>
        <taxon>Tanacetum</taxon>
    </lineage>
</organism>
<evidence type="ECO:0000313" key="2">
    <source>
        <dbReference type="EMBL" id="GJS86597.1"/>
    </source>
</evidence>
<dbReference type="Gene3D" id="3.30.70.270">
    <property type="match status" value="1"/>
</dbReference>
<keyword evidence="2" id="KW-0808">Transferase</keyword>
<accession>A0ABQ4Z9Q6</accession>
<comment type="caution">
    <text evidence="2">The sequence shown here is derived from an EMBL/GenBank/DDBJ whole genome shotgun (WGS) entry which is preliminary data.</text>
</comment>
<keyword evidence="3" id="KW-1185">Reference proteome</keyword>
<dbReference type="EMBL" id="BQNB010011134">
    <property type="protein sequence ID" value="GJS86597.1"/>
    <property type="molecule type" value="Genomic_DNA"/>
</dbReference>
<dbReference type="Gene3D" id="3.10.10.10">
    <property type="entry name" value="HIV Type 1 Reverse Transcriptase, subunit A, domain 1"/>
    <property type="match status" value="1"/>
</dbReference>
<reference evidence="2" key="1">
    <citation type="journal article" date="2022" name="Int. J. Mol. Sci.">
        <title>Draft Genome of Tanacetum Coccineum: Genomic Comparison of Closely Related Tanacetum-Family Plants.</title>
        <authorList>
            <person name="Yamashiro T."/>
            <person name="Shiraishi A."/>
            <person name="Nakayama K."/>
            <person name="Satake H."/>
        </authorList>
    </citation>
    <scope>NUCLEOTIDE SEQUENCE</scope>
</reference>
<name>A0ABQ4Z9Q6_9ASTR</name>
<reference evidence="2" key="2">
    <citation type="submission" date="2022-01" db="EMBL/GenBank/DDBJ databases">
        <authorList>
            <person name="Yamashiro T."/>
            <person name="Shiraishi A."/>
            <person name="Satake H."/>
            <person name="Nakayama K."/>
        </authorList>
    </citation>
    <scope>NUCLEOTIDE SEQUENCE</scope>
</reference>
<keyword evidence="2" id="KW-0695">RNA-directed DNA polymerase</keyword>
<keyword evidence="2" id="KW-0548">Nucleotidyltransferase</keyword>
<evidence type="ECO:0000313" key="3">
    <source>
        <dbReference type="Proteomes" id="UP001151760"/>
    </source>
</evidence>
<dbReference type="Proteomes" id="UP001151760">
    <property type="component" value="Unassembled WGS sequence"/>
</dbReference>
<dbReference type="PANTHER" id="PTHR24559:SF444">
    <property type="entry name" value="REVERSE TRANSCRIPTASE DOMAIN-CONTAINING PROTEIN"/>
    <property type="match status" value="1"/>
</dbReference>
<dbReference type="InterPro" id="IPR043128">
    <property type="entry name" value="Rev_trsase/Diguanyl_cyclase"/>
</dbReference>
<dbReference type="InterPro" id="IPR053134">
    <property type="entry name" value="RNA-dir_DNA_polymerase"/>
</dbReference>
<proteinExistence type="predicted"/>
<sequence length="245" mass="28366">MKPLLAHLEYAYLEKDYLLPVIIASHLKANDKERLVFILKNHKEAFAWKTSDISDRDYQISMQYHLPMRIIIGEVLVYCIPKKGGMTVVTNERNELVPTRTVIGWWRETNSFVFSTDFLDVLKIPIEPADQEKTTFTCPFGTYAYRHMSFGICNAHATFQRCMIEIFQDMLETSMKVFMDDFLVFGDSFGSCLLNLEQMLIRCKQANLVLKWEKCHFMVTEGIVITPPNWVAAEEGSGACYFIDQ</sequence>
<dbReference type="Pfam" id="PF00078">
    <property type="entry name" value="RVT_1"/>
    <property type="match status" value="1"/>
</dbReference>
<dbReference type="InterPro" id="IPR000477">
    <property type="entry name" value="RT_dom"/>
</dbReference>